<evidence type="ECO:0000256" key="1">
    <source>
        <dbReference type="SAM" id="MobiDB-lite"/>
    </source>
</evidence>
<keyword evidence="3" id="KW-1185">Reference proteome</keyword>
<dbReference type="Proteomes" id="UP000297245">
    <property type="component" value="Unassembled WGS sequence"/>
</dbReference>
<evidence type="ECO:0000313" key="3">
    <source>
        <dbReference type="Proteomes" id="UP000297245"/>
    </source>
</evidence>
<dbReference type="AlphaFoldDB" id="A0A4S8KT76"/>
<gene>
    <name evidence="2" type="ORF">K435DRAFT_811037</name>
</gene>
<accession>A0A4S8KT76</accession>
<organism evidence="2 3">
    <name type="scientific">Dendrothele bispora (strain CBS 962.96)</name>
    <dbReference type="NCBI Taxonomy" id="1314807"/>
    <lineage>
        <taxon>Eukaryota</taxon>
        <taxon>Fungi</taxon>
        <taxon>Dikarya</taxon>
        <taxon>Basidiomycota</taxon>
        <taxon>Agaricomycotina</taxon>
        <taxon>Agaricomycetes</taxon>
        <taxon>Agaricomycetidae</taxon>
        <taxon>Agaricales</taxon>
        <taxon>Agaricales incertae sedis</taxon>
        <taxon>Dendrothele</taxon>
    </lineage>
</organism>
<feature type="region of interest" description="Disordered" evidence="1">
    <location>
        <begin position="64"/>
        <end position="112"/>
    </location>
</feature>
<feature type="compositionally biased region" description="Pro residues" evidence="1">
    <location>
        <begin position="1"/>
        <end position="11"/>
    </location>
</feature>
<proteinExistence type="predicted"/>
<feature type="region of interest" description="Disordered" evidence="1">
    <location>
        <begin position="1"/>
        <end position="22"/>
    </location>
</feature>
<evidence type="ECO:0000313" key="2">
    <source>
        <dbReference type="EMBL" id="THU79046.1"/>
    </source>
</evidence>
<protein>
    <submittedName>
        <fullName evidence="2">Uncharacterized protein</fullName>
    </submittedName>
</protein>
<feature type="compositionally biased region" description="Acidic residues" evidence="1">
    <location>
        <begin position="95"/>
        <end position="111"/>
    </location>
</feature>
<dbReference type="EMBL" id="ML180088">
    <property type="protein sequence ID" value="THU79046.1"/>
    <property type="molecule type" value="Genomic_DNA"/>
</dbReference>
<feature type="compositionally biased region" description="Acidic residues" evidence="1">
    <location>
        <begin position="72"/>
        <end position="82"/>
    </location>
</feature>
<reference evidence="2 3" key="1">
    <citation type="journal article" date="2019" name="Nat. Ecol. Evol.">
        <title>Megaphylogeny resolves global patterns of mushroom evolution.</title>
        <authorList>
            <person name="Varga T."/>
            <person name="Krizsan K."/>
            <person name="Foldi C."/>
            <person name="Dima B."/>
            <person name="Sanchez-Garcia M."/>
            <person name="Sanchez-Ramirez S."/>
            <person name="Szollosi G.J."/>
            <person name="Szarkandi J.G."/>
            <person name="Papp V."/>
            <person name="Albert L."/>
            <person name="Andreopoulos W."/>
            <person name="Angelini C."/>
            <person name="Antonin V."/>
            <person name="Barry K.W."/>
            <person name="Bougher N.L."/>
            <person name="Buchanan P."/>
            <person name="Buyck B."/>
            <person name="Bense V."/>
            <person name="Catcheside P."/>
            <person name="Chovatia M."/>
            <person name="Cooper J."/>
            <person name="Damon W."/>
            <person name="Desjardin D."/>
            <person name="Finy P."/>
            <person name="Geml J."/>
            <person name="Haridas S."/>
            <person name="Hughes K."/>
            <person name="Justo A."/>
            <person name="Karasinski D."/>
            <person name="Kautmanova I."/>
            <person name="Kiss B."/>
            <person name="Kocsube S."/>
            <person name="Kotiranta H."/>
            <person name="LaButti K.M."/>
            <person name="Lechner B.E."/>
            <person name="Liimatainen K."/>
            <person name="Lipzen A."/>
            <person name="Lukacs Z."/>
            <person name="Mihaltcheva S."/>
            <person name="Morgado L.N."/>
            <person name="Niskanen T."/>
            <person name="Noordeloos M.E."/>
            <person name="Ohm R.A."/>
            <person name="Ortiz-Santana B."/>
            <person name="Ovrebo C."/>
            <person name="Racz N."/>
            <person name="Riley R."/>
            <person name="Savchenko A."/>
            <person name="Shiryaev A."/>
            <person name="Soop K."/>
            <person name="Spirin V."/>
            <person name="Szebenyi C."/>
            <person name="Tomsovsky M."/>
            <person name="Tulloss R.E."/>
            <person name="Uehling J."/>
            <person name="Grigoriev I.V."/>
            <person name="Vagvolgyi C."/>
            <person name="Papp T."/>
            <person name="Martin F.M."/>
            <person name="Miettinen O."/>
            <person name="Hibbett D.S."/>
            <person name="Nagy L.G."/>
        </authorList>
    </citation>
    <scope>NUCLEOTIDE SEQUENCE [LARGE SCALE GENOMIC DNA]</scope>
    <source>
        <strain evidence="2 3">CBS 962.96</strain>
    </source>
</reference>
<name>A0A4S8KT76_DENBC</name>
<sequence length="146" mass="16177">MTMTLPHPPLPQMNESDSSWKSKPVLVDLNESGDEIRLEPEFEFSFGAKISEDFKFEHGFNELRLPSGSRDVEDEEEGADIEADPRVSRDVANNEVEEEAEEAEELEDVGIEEVSKSSFVPEIATTLPIDGITLLVDDLPGSELGL</sequence>